<name>A0A7U9KZ04_9ACTN</name>
<gene>
    <name evidence="1" type="ORF">OEIGOIKO_05801</name>
</gene>
<dbReference type="AlphaFoldDB" id="A0A7U9KZ04"/>
<protein>
    <submittedName>
        <fullName evidence="1">Uncharacterized protein</fullName>
    </submittedName>
</protein>
<sequence length="114" mass="12821">MKEQDEALFPMPARSAEPLRAAVQRLDPAEAVRFEQEFHAAWETALLEDSTVPMKTFLYRWGVFVALHRIPSRSARLRELEREVGSAASLEEARIAGKEIEELLEVAAREAASA</sequence>
<dbReference type="RefSeq" id="WP_125047301.1">
    <property type="nucleotide sequence ID" value="NZ_BHZC01000001.1"/>
</dbReference>
<evidence type="ECO:0000313" key="2">
    <source>
        <dbReference type="Proteomes" id="UP000287830"/>
    </source>
</evidence>
<evidence type="ECO:0000313" key="1">
    <source>
        <dbReference type="EMBL" id="GCD37991.1"/>
    </source>
</evidence>
<accession>A0A7U9KZ04</accession>
<dbReference type="OrthoDB" id="3431428at2"/>
<dbReference type="EMBL" id="BHZC01000001">
    <property type="protein sequence ID" value="GCD37991.1"/>
    <property type="molecule type" value="Genomic_DNA"/>
</dbReference>
<reference evidence="1 2" key="1">
    <citation type="submission" date="2018-11" db="EMBL/GenBank/DDBJ databases">
        <title>Whole genome sequence of Streptomyces chrestomyceticus NBRC 13444(T).</title>
        <authorList>
            <person name="Komaki H."/>
            <person name="Tamura T."/>
        </authorList>
    </citation>
    <scope>NUCLEOTIDE SEQUENCE [LARGE SCALE GENOMIC DNA]</scope>
    <source>
        <strain evidence="1 2">NBRC 13444</strain>
    </source>
</reference>
<organism evidence="1 2">
    <name type="scientific">Streptomyces chrestomyceticus JCM 4735</name>
    <dbReference type="NCBI Taxonomy" id="1306181"/>
    <lineage>
        <taxon>Bacteria</taxon>
        <taxon>Bacillati</taxon>
        <taxon>Actinomycetota</taxon>
        <taxon>Actinomycetes</taxon>
        <taxon>Kitasatosporales</taxon>
        <taxon>Streptomycetaceae</taxon>
        <taxon>Streptomyces</taxon>
    </lineage>
</organism>
<proteinExistence type="predicted"/>
<comment type="caution">
    <text evidence="1">The sequence shown here is derived from an EMBL/GenBank/DDBJ whole genome shotgun (WGS) entry which is preliminary data.</text>
</comment>
<dbReference type="GeneID" id="95624568"/>
<dbReference type="Proteomes" id="UP000287830">
    <property type="component" value="Unassembled WGS sequence"/>
</dbReference>